<accession>A0ABV8IC51</accession>
<reference evidence="3" key="1">
    <citation type="journal article" date="2019" name="Int. J. Syst. Evol. Microbiol.">
        <title>The Global Catalogue of Microorganisms (GCM) 10K type strain sequencing project: providing services to taxonomists for standard genome sequencing and annotation.</title>
        <authorList>
            <consortium name="The Broad Institute Genomics Platform"/>
            <consortium name="The Broad Institute Genome Sequencing Center for Infectious Disease"/>
            <person name="Wu L."/>
            <person name="Ma J."/>
        </authorList>
    </citation>
    <scope>NUCLEOTIDE SEQUENCE [LARGE SCALE GENOMIC DNA]</scope>
    <source>
        <strain evidence="3">TBRC 4489</strain>
    </source>
</reference>
<evidence type="ECO:0000256" key="1">
    <source>
        <dbReference type="SAM" id="MobiDB-lite"/>
    </source>
</evidence>
<keyword evidence="3" id="KW-1185">Reference proteome</keyword>
<comment type="caution">
    <text evidence="2">The sequence shown here is derived from an EMBL/GenBank/DDBJ whole genome shotgun (WGS) entry which is preliminary data.</text>
</comment>
<protein>
    <submittedName>
        <fullName evidence="2">Uncharacterized protein</fullName>
    </submittedName>
</protein>
<name>A0ABV8IC51_9ACTN</name>
<feature type="region of interest" description="Disordered" evidence="1">
    <location>
        <begin position="54"/>
        <end position="84"/>
    </location>
</feature>
<dbReference type="EMBL" id="JBHSBM010000034">
    <property type="protein sequence ID" value="MFC4061716.1"/>
    <property type="molecule type" value="Genomic_DNA"/>
</dbReference>
<dbReference type="Proteomes" id="UP001595850">
    <property type="component" value="Unassembled WGS sequence"/>
</dbReference>
<evidence type="ECO:0000313" key="2">
    <source>
        <dbReference type="EMBL" id="MFC4061716.1"/>
    </source>
</evidence>
<evidence type="ECO:0000313" key="3">
    <source>
        <dbReference type="Proteomes" id="UP001595850"/>
    </source>
</evidence>
<dbReference type="RefSeq" id="WP_377292161.1">
    <property type="nucleotide sequence ID" value="NZ_JBHSBM010000034.1"/>
</dbReference>
<sequence>MTDPAAGAAGPARQITKLVAEPEGILTKEADLLTGSLTVASSVAAGRFRVEVQPDGGDAWYEPASPQRRTRSHQVPVPAALLPA</sequence>
<gene>
    <name evidence="2" type="ORF">ACFOWE_25730</name>
</gene>
<proteinExistence type="predicted"/>
<organism evidence="2 3">
    <name type="scientific">Planomonospora corallina</name>
    <dbReference type="NCBI Taxonomy" id="1806052"/>
    <lineage>
        <taxon>Bacteria</taxon>
        <taxon>Bacillati</taxon>
        <taxon>Actinomycetota</taxon>
        <taxon>Actinomycetes</taxon>
        <taxon>Streptosporangiales</taxon>
        <taxon>Streptosporangiaceae</taxon>
        <taxon>Planomonospora</taxon>
    </lineage>
</organism>